<organism evidence="1 2">
    <name type="scientific">Artomyces pyxidatus</name>
    <dbReference type="NCBI Taxonomy" id="48021"/>
    <lineage>
        <taxon>Eukaryota</taxon>
        <taxon>Fungi</taxon>
        <taxon>Dikarya</taxon>
        <taxon>Basidiomycota</taxon>
        <taxon>Agaricomycotina</taxon>
        <taxon>Agaricomycetes</taxon>
        <taxon>Russulales</taxon>
        <taxon>Auriscalpiaceae</taxon>
        <taxon>Artomyces</taxon>
    </lineage>
</organism>
<proteinExistence type="predicted"/>
<dbReference type="EMBL" id="MU277277">
    <property type="protein sequence ID" value="KAI0055862.1"/>
    <property type="molecule type" value="Genomic_DNA"/>
</dbReference>
<reference evidence="1" key="2">
    <citation type="journal article" date="2022" name="New Phytol.">
        <title>Evolutionary transition to the ectomycorrhizal habit in the genomes of a hyperdiverse lineage of mushroom-forming fungi.</title>
        <authorList>
            <person name="Looney B."/>
            <person name="Miyauchi S."/>
            <person name="Morin E."/>
            <person name="Drula E."/>
            <person name="Courty P.E."/>
            <person name="Kohler A."/>
            <person name="Kuo A."/>
            <person name="LaButti K."/>
            <person name="Pangilinan J."/>
            <person name="Lipzen A."/>
            <person name="Riley R."/>
            <person name="Andreopoulos W."/>
            <person name="He G."/>
            <person name="Johnson J."/>
            <person name="Nolan M."/>
            <person name="Tritt A."/>
            <person name="Barry K.W."/>
            <person name="Grigoriev I.V."/>
            <person name="Nagy L.G."/>
            <person name="Hibbett D."/>
            <person name="Henrissat B."/>
            <person name="Matheny P.B."/>
            <person name="Labbe J."/>
            <person name="Martin F.M."/>
        </authorList>
    </citation>
    <scope>NUCLEOTIDE SEQUENCE</scope>
    <source>
        <strain evidence="1">HHB10654</strain>
    </source>
</reference>
<comment type="caution">
    <text evidence="1">The sequence shown here is derived from an EMBL/GenBank/DDBJ whole genome shotgun (WGS) entry which is preliminary data.</text>
</comment>
<protein>
    <submittedName>
        <fullName evidence="1">FMN-linked oxidoreductase</fullName>
    </submittedName>
</protein>
<keyword evidence="2" id="KW-1185">Reference proteome</keyword>
<evidence type="ECO:0000313" key="2">
    <source>
        <dbReference type="Proteomes" id="UP000814140"/>
    </source>
</evidence>
<name>A0ACB8SI02_9AGAM</name>
<evidence type="ECO:0000313" key="1">
    <source>
        <dbReference type="EMBL" id="KAI0055862.1"/>
    </source>
</evidence>
<sequence>MSQFINKAVPGAREYYPLNEPSIGSTMSPDTFPRNKELPALFKPLTIRGVTFPNRIWVSPMCQYSSDNGHATDWHLVHIGGFATRGAGAICMEATAPVPEGRISPEDAGLWTDSQIPPLKRIVEFAHAQGAKIGVQIAHAGRKASTFAPWVYSDAARTQRAPTWTAQENENGWPNEVYAPSSIAWSDEYPTPKEMDEKHLQYVEDAFVSAAKRAIEAGFDFIELHGAHGYLIHEFLSPLSNTRKDQFGGQPLENRMRWPLRVVKAVRAAWGDRPLFVRLSGREWAEGPEKADDGTWAQWGLEQTNIFVGELEKLGVDLVDVSSGGNWAAQKIPVGPGFQVPLAESVKKAYAQLPVATVGLITTPQQANEIVEKGRADAVFLAREFIRTPGFVLNAAQELGVAVKPAVQYERGWMTLLATQK</sequence>
<dbReference type="Proteomes" id="UP000814140">
    <property type="component" value="Unassembled WGS sequence"/>
</dbReference>
<gene>
    <name evidence="1" type="ORF">BV25DRAFT_1873015</name>
</gene>
<accession>A0ACB8SI02</accession>
<reference evidence="1" key="1">
    <citation type="submission" date="2021-03" db="EMBL/GenBank/DDBJ databases">
        <authorList>
            <consortium name="DOE Joint Genome Institute"/>
            <person name="Ahrendt S."/>
            <person name="Looney B.P."/>
            <person name="Miyauchi S."/>
            <person name="Morin E."/>
            <person name="Drula E."/>
            <person name="Courty P.E."/>
            <person name="Chicoki N."/>
            <person name="Fauchery L."/>
            <person name="Kohler A."/>
            <person name="Kuo A."/>
            <person name="Labutti K."/>
            <person name="Pangilinan J."/>
            <person name="Lipzen A."/>
            <person name="Riley R."/>
            <person name="Andreopoulos W."/>
            <person name="He G."/>
            <person name="Johnson J."/>
            <person name="Barry K.W."/>
            <person name="Grigoriev I.V."/>
            <person name="Nagy L."/>
            <person name="Hibbett D."/>
            <person name="Henrissat B."/>
            <person name="Matheny P.B."/>
            <person name="Labbe J."/>
            <person name="Martin F."/>
        </authorList>
    </citation>
    <scope>NUCLEOTIDE SEQUENCE</scope>
    <source>
        <strain evidence="1">HHB10654</strain>
    </source>
</reference>